<reference evidence="2 3" key="1">
    <citation type="journal article" date="2019" name="Sci. Rep.">
        <title>Orb-weaving spider Araneus ventricosus genome elucidates the spidroin gene catalogue.</title>
        <authorList>
            <person name="Kono N."/>
            <person name="Nakamura H."/>
            <person name="Ohtoshi R."/>
            <person name="Moran D.A.P."/>
            <person name="Shinohara A."/>
            <person name="Yoshida Y."/>
            <person name="Fujiwara M."/>
            <person name="Mori M."/>
            <person name="Tomita M."/>
            <person name="Arakawa K."/>
        </authorList>
    </citation>
    <scope>NUCLEOTIDE SEQUENCE [LARGE SCALE GENOMIC DNA]</scope>
</reference>
<gene>
    <name evidence="2" type="ORF">AVEN_46209_1</name>
</gene>
<organism evidence="2 3">
    <name type="scientific">Araneus ventricosus</name>
    <name type="common">Orbweaver spider</name>
    <name type="synonym">Epeira ventricosa</name>
    <dbReference type="NCBI Taxonomy" id="182803"/>
    <lineage>
        <taxon>Eukaryota</taxon>
        <taxon>Metazoa</taxon>
        <taxon>Ecdysozoa</taxon>
        <taxon>Arthropoda</taxon>
        <taxon>Chelicerata</taxon>
        <taxon>Arachnida</taxon>
        <taxon>Araneae</taxon>
        <taxon>Araneomorphae</taxon>
        <taxon>Entelegynae</taxon>
        <taxon>Araneoidea</taxon>
        <taxon>Araneidae</taxon>
        <taxon>Araneus</taxon>
    </lineage>
</organism>
<dbReference type="Proteomes" id="UP000499080">
    <property type="component" value="Unassembled WGS sequence"/>
</dbReference>
<comment type="caution">
    <text evidence="2">The sequence shown here is derived from an EMBL/GenBank/DDBJ whole genome shotgun (WGS) entry which is preliminary data.</text>
</comment>
<evidence type="ECO:0000313" key="2">
    <source>
        <dbReference type="EMBL" id="GBO26370.1"/>
    </source>
</evidence>
<proteinExistence type="predicted"/>
<dbReference type="AlphaFoldDB" id="A0A4Y2VRG2"/>
<evidence type="ECO:0000313" key="3">
    <source>
        <dbReference type="Proteomes" id="UP000499080"/>
    </source>
</evidence>
<dbReference type="EMBL" id="BGPR01049392">
    <property type="protein sequence ID" value="GBO26370.1"/>
    <property type="molecule type" value="Genomic_DNA"/>
</dbReference>
<evidence type="ECO:0000256" key="1">
    <source>
        <dbReference type="SAM" id="MobiDB-lite"/>
    </source>
</evidence>
<accession>A0A4Y2VRG2</accession>
<keyword evidence="3" id="KW-1185">Reference proteome</keyword>
<feature type="region of interest" description="Disordered" evidence="1">
    <location>
        <begin position="33"/>
        <end position="58"/>
    </location>
</feature>
<sequence>MSFLCGTFSFSIRGIFYYHPWVWCGSFEREVPSRVSSSSSDHSSKLRGPFQNSSSVASREINITQLTATTPENPALSLEIPHHSDCLLASLYQWTFFILTFSFSAPRPAERGM</sequence>
<protein>
    <submittedName>
        <fullName evidence="2">Uncharacterized protein</fullName>
    </submittedName>
</protein>
<name>A0A4Y2VRG2_ARAVE</name>